<reference evidence="1 2" key="1">
    <citation type="submission" date="2015-07" db="EMBL/GenBank/DDBJ databases">
        <title>Comparative genomics of the Sigatoka disease complex on banana suggests a link between parallel evolutionary changes in Pseudocercospora fijiensis and Pseudocercospora eumusae and increased virulence on the banana host.</title>
        <authorList>
            <person name="Chang T.-C."/>
            <person name="Salvucci A."/>
            <person name="Crous P.W."/>
            <person name="Stergiopoulos I."/>
        </authorList>
    </citation>
    <scope>NUCLEOTIDE SEQUENCE [LARGE SCALE GENOMIC DNA]</scope>
    <source>
        <strain evidence="1 2">CBS 116634</strain>
    </source>
</reference>
<sequence length="59" mass="5986">MDSSNDTRSVSALIRSVPRLLALATACRLGVGLRGSVHVGQSAPIPGLAGVVGGWTDEL</sequence>
<dbReference type="Proteomes" id="UP000073492">
    <property type="component" value="Unassembled WGS sequence"/>
</dbReference>
<accession>A0A139HZL5</accession>
<evidence type="ECO:0000313" key="2">
    <source>
        <dbReference type="Proteomes" id="UP000073492"/>
    </source>
</evidence>
<organism evidence="1 2">
    <name type="scientific">Pseudocercospora musae</name>
    <dbReference type="NCBI Taxonomy" id="113226"/>
    <lineage>
        <taxon>Eukaryota</taxon>
        <taxon>Fungi</taxon>
        <taxon>Dikarya</taxon>
        <taxon>Ascomycota</taxon>
        <taxon>Pezizomycotina</taxon>
        <taxon>Dothideomycetes</taxon>
        <taxon>Dothideomycetidae</taxon>
        <taxon>Mycosphaerellales</taxon>
        <taxon>Mycosphaerellaceae</taxon>
        <taxon>Pseudocercospora</taxon>
    </lineage>
</organism>
<name>A0A139HZL5_9PEZI</name>
<evidence type="ECO:0000313" key="1">
    <source>
        <dbReference type="EMBL" id="KXT07906.1"/>
    </source>
</evidence>
<comment type="caution">
    <text evidence="1">The sequence shown here is derived from an EMBL/GenBank/DDBJ whole genome shotgun (WGS) entry which is preliminary data.</text>
</comment>
<gene>
    <name evidence="1" type="ORF">AC579_4519</name>
</gene>
<protein>
    <submittedName>
        <fullName evidence="1">Uncharacterized protein</fullName>
    </submittedName>
</protein>
<proteinExistence type="predicted"/>
<keyword evidence="2" id="KW-1185">Reference proteome</keyword>
<dbReference type="EMBL" id="LFZO01000515">
    <property type="protein sequence ID" value="KXT07906.1"/>
    <property type="molecule type" value="Genomic_DNA"/>
</dbReference>
<dbReference type="AlphaFoldDB" id="A0A139HZL5"/>
<dbReference type="OrthoDB" id="74360at2759"/>